<feature type="transmembrane region" description="Helical" evidence="1">
    <location>
        <begin position="54"/>
        <end position="75"/>
    </location>
</feature>
<dbReference type="EMBL" id="JXLG01000001">
    <property type="protein sequence ID" value="KJY62687.1"/>
    <property type="molecule type" value="Genomic_DNA"/>
</dbReference>
<evidence type="ECO:0008006" key="4">
    <source>
        <dbReference type="Google" id="ProtNLM"/>
    </source>
</evidence>
<keyword evidence="3" id="KW-1185">Reference proteome</keyword>
<comment type="caution">
    <text evidence="2">The sequence shown here is derived from an EMBL/GenBank/DDBJ whole genome shotgun (WGS) entry which is preliminary data.</text>
</comment>
<dbReference type="Proteomes" id="UP000033682">
    <property type="component" value="Unassembled WGS sequence"/>
</dbReference>
<keyword evidence="1" id="KW-1133">Transmembrane helix</keyword>
<reference evidence="2 3" key="1">
    <citation type="submission" date="2015-01" db="EMBL/GenBank/DDBJ databases">
        <title>Comparative genomics of the lactic acid bacteria isolated from the honey bee gut.</title>
        <authorList>
            <person name="Ellegaard K.M."/>
            <person name="Tamarit D."/>
            <person name="Javelind E."/>
            <person name="Olofsson T."/>
            <person name="Andersson S.G."/>
            <person name="Vasquez A."/>
        </authorList>
    </citation>
    <scope>NUCLEOTIDE SEQUENCE [LARGE SCALE GENOMIC DNA]</scope>
    <source>
        <strain evidence="2 3">Hma11</strain>
    </source>
</reference>
<gene>
    <name evidence="2" type="ORF">JF72_00280</name>
</gene>
<evidence type="ECO:0000256" key="1">
    <source>
        <dbReference type="SAM" id="Phobius"/>
    </source>
</evidence>
<sequence length="118" mass="13447">MFLFTIKFICSCLIVVTAHEAVHFFVAKLFKLSPSFYITWFGTPIVEYKNNDNYFGIFMVSVSAPIGIFVITSFLPQSSQFDLIKLMGLLNIVNLLPITTDGEVAIYALVRIWKKIKK</sequence>
<dbReference type="HOGENOM" id="CLU_165537_0_0_9"/>
<protein>
    <recommendedName>
        <fullName evidence="4">Peptidase family M50</fullName>
    </recommendedName>
</protein>
<accession>A0A0F4LV86</accession>
<evidence type="ECO:0000313" key="3">
    <source>
        <dbReference type="Proteomes" id="UP000033682"/>
    </source>
</evidence>
<name>A0A0F4LV86_9LACO</name>
<dbReference type="PATRIC" id="fig|303541.3.peg.166"/>
<keyword evidence="1" id="KW-0812">Transmembrane</keyword>
<keyword evidence="1" id="KW-0472">Membrane</keyword>
<dbReference type="STRING" id="303541.JF72_00280"/>
<evidence type="ECO:0000313" key="2">
    <source>
        <dbReference type="EMBL" id="KJY62687.1"/>
    </source>
</evidence>
<proteinExistence type="predicted"/>
<dbReference type="AlphaFoldDB" id="A0A0F4LV86"/>
<dbReference type="RefSeq" id="WP_046305735.1">
    <property type="nucleotide sequence ID" value="NZ_KQ033999.1"/>
</dbReference>
<organism evidence="2 3">
    <name type="scientific">Lactobacillus apis</name>
    <dbReference type="NCBI Taxonomy" id="303541"/>
    <lineage>
        <taxon>Bacteria</taxon>
        <taxon>Bacillati</taxon>
        <taxon>Bacillota</taxon>
        <taxon>Bacilli</taxon>
        <taxon>Lactobacillales</taxon>
        <taxon>Lactobacillaceae</taxon>
        <taxon>Lactobacillus</taxon>
    </lineage>
</organism>